<protein>
    <recommendedName>
        <fullName evidence="9">Porphobilinogen deaminase</fullName>
        <shortName evidence="9">PBG</shortName>
        <ecNumber evidence="9">2.5.1.61</ecNumber>
    </recommendedName>
    <alternativeName>
        <fullName evidence="9">Hydroxymethylbilane synthase</fullName>
        <shortName evidence="9">HMBS</shortName>
    </alternativeName>
    <alternativeName>
        <fullName evidence="9">Pre-uroporphyrinogen synthase</fullName>
    </alternativeName>
</protein>
<dbReference type="InterPro" id="IPR022417">
    <property type="entry name" value="Porphobilin_deaminase_N"/>
</dbReference>
<dbReference type="GO" id="GO:0004418">
    <property type="term" value="F:hydroxymethylbilane synthase activity"/>
    <property type="evidence" value="ECO:0007669"/>
    <property type="project" value="UniProtKB-UniRule"/>
</dbReference>
<dbReference type="Gene3D" id="3.30.160.40">
    <property type="entry name" value="Porphobilinogen deaminase, C-terminal domain"/>
    <property type="match status" value="1"/>
</dbReference>
<dbReference type="GO" id="GO:0006782">
    <property type="term" value="P:protoporphyrinogen IX biosynthetic process"/>
    <property type="evidence" value="ECO:0007669"/>
    <property type="project" value="UniProtKB-UniRule"/>
</dbReference>
<dbReference type="FunFam" id="3.40.190.10:FF:000005">
    <property type="entry name" value="Porphobilinogen deaminase"/>
    <property type="match status" value="1"/>
</dbReference>
<dbReference type="Pfam" id="PF01379">
    <property type="entry name" value="Porphobil_deam"/>
    <property type="match status" value="1"/>
</dbReference>
<evidence type="ECO:0000256" key="5">
    <source>
        <dbReference type="ARBA" id="ARBA00011245"/>
    </source>
</evidence>
<evidence type="ECO:0000256" key="3">
    <source>
        <dbReference type="ARBA" id="ARBA00005173"/>
    </source>
</evidence>
<evidence type="ECO:0000256" key="1">
    <source>
        <dbReference type="ARBA" id="ARBA00002869"/>
    </source>
</evidence>
<feature type="modified residue" description="S-(dipyrrolylmethanemethyl)cysteine" evidence="9">
    <location>
        <position position="241"/>
    </location>
</feature>
<dbReference type="GO" id="GO:0005737">
    <property type="term" value="C:cytoplasm"/>
    <property type="evidence" value="ECO:0007669"/>
    <property type="project" value="UniProtKB-UniRule"/>
</dbReference>
<keyword evidence="7 9" id="KW-0627">Porphyrin biosynthesis</keyword>
<evidence type="ECO:0000256" key="2">
    <source>
        <dbReference type="ARBA" id="ARBA00004735"/>
    </source>
</evidence>
<feature type="domain" description="Porphobilinogen deaminase C-terminal" evidence="11">
    <location>
        <begin position="226"/>
        <end position="294"/>
    </location>
</feature>
<dbReference type="InterPro" id="IPR022418">
    <property type="entry name" value="Porphobilinogen_deaminase_C"/>
</dbReference>
<evidence type="ECO:0000313" key="12">
    <source>
        <dbReference type="EMBL" id="QNB45890.1"/>
    </source>
</evidence>
<dbReference type="EMBL" id="CP045798">
    <property type="protein sequence ID" value="QNB45890.1"/>
    <property type="molecule type" value="Genomic_DNA"/>
</dbReference>
<dbReference type="InterPro" id="IPR000860">
    <property type="entry name" value="HemC"/>
</dbReference>
<dbReference type="PANTHER" id="PTHR11557:SF0">
    <property type="entry name" value="PORPHOBILINOGEN DEAMINASE"/>
    <property type="match status" value="1"/>
</dbReference>
<dbReference type="Pfam" id="PF03900">
    <property type="entry name" value="Porphobil_deamC"/>
    <property type="match status" value="1"/>
</dbReference>
<sequence length="311" mass="34417">MDNRIKVGTRDSVLALQQTQWVVEELKRYWPQYDFVIVPMKTKGDKILDVALAKIGDKGLFTKELETALLAGEIDLAVHSMKDLPTKLPQGLIISAMTERHDPRDVLVSTNNYNLQTLPPGAKIGTSSLRRRAQLLHKRPDLRVEDLRGNINTRLAKLEKEGFAAIMLAAAGLSRLGLEDRISTWFSPEEIVPAVGQGSIGVESRENDERITEIVAVIDHWETRVAITAERAFLRTLEGGCQIPIGAYGEVKKEGLVLTGVVASLDGTRLIRQAMTDAPQNAPSLGEKLAELMRSQGAQEILNQVLQEIER</sequence>
<dbReference type="InterPro" id="IPR022419">
    <property type="entry name" value="Porphobilin_deaminase_cofac_BS"/>
</dbReference>
<name>A0A7G6E1D6_THEFR</name>
<proteinExistence type="inferred from homology"/>
<dbReference type="RefSeq" id="WP_034423598.1">
    <property type="nucleotide sequence ID" value="NZ_CP045798.1"/>
</dbReference>
<dbReference type="PROSITE" id="PS00533">
    <property type="entry name" value="PORPHOBILINOGEN_DEAM"/>
    <property type="match status" value="1"/>
</dbReference>
<evidence type="ECO:0000313" key="13">
    <source>
        <dbReference type="Proteomes" id="UP000515847"/>
    </source>
</evidence>
<comment type="pathway">
    <text evidence="3">Porphyrin-containing compound metabolism; chlorophyll biosynthesis.</text>
</comment>
<evidence type="ECO:0000256" key="8">
    <source>
        <dbReference type="ARBA" id="ARBA00048169"/>
    </source>
</evidence>
<feature type="domain" description="Porphobilinogen deaminase N-terminal" evidence="10">
    <location>
        <begin position="5"/>
        <end position="212"/>
    </location>
</feature>
<comment type="similarity">
    <text evidence="4 9">Belongs to the HMBS family.</text>
</comment>
<dbReference type="NCBIfam" id="TIGR00212">
    <property type="entry name" value="hemC"/>
    <property type="match status" value="1"/>
</dbReference>
<evidence type="ECO:0000256" key="9">
    <source>
        <dbReference type="HAMAP-Rule" id="MF_00260"/>
    </source>
</evidence>
<evidence type="ECO:0000256" key="6">
    <source>
        <dbReference type="ARBA" id="ARBA00022679"/>
    </source>
</evidence>
<dbReference type="KEGG" id="tfr:BR63_05925"/>
<evidence type="ECO:0000256" key="4">
    <source>
        <dbReference type="ARBA" id="ARBA00005638"/>
    </source>
</evidence>
<dbReference type="HAMAP" id="MF_00260">
    <property type="entry name" value="Porphobil_deam"/>
    <property type="match status" value="1"/>
</dbReference>
<comment type="miscellaneous">
    <text evidence="9">The porphobilinogen subunits are added to the dipyrromethane group.</text>
</comment>
<reference evidence="12 13" key="1">
    <citation type="journal article" date="2019" name="Front. Microbiol.">
        <title>Thermoanaerosceptrum fracticalcis gen. nov. sp. nov., a Novel Fumarate-Fermenting Microorganism From a Deep Fractured Carbonate Aquifer of the US Great Basin.</title>
        <authorList>
            <person name="Hamilton-Brehm S.D."/>
            <person name="Stewart L.E."/>
            <person name="Zavarin M."/>
            <person name="Caldwell M."/>
            <person name="Lawson P.A."/>
            <person name="Onstott T.C."/>
            <person name="Grzymski J."/>
            <person name="Neveux I."/>
            <person name="Lollar B.S."/>
            <person name="Russell C.E."/>
            <person name="Moser D.P."/>
        </authorList>
    </citation>
    <scope>NUCLEOTIDE SEQUENCE [LARGE SCALE GENOMIC DNA]</scope>
    <source>
        <strain evidence="12 13">DRI-13</strain>
    </source>
</reference>
<evidence type="ECO:0000256" key="7">
    <source>
        <dbReference type="ARBA" id="ARBA00023244"/>
    </source>
</evidence>
<dbReference type="PANTHER" id="PTHR11557">
    <property type="entry name" value="PORPHOBILINOGEN DEAMINASE"/>
    <property type="match status" value="1"/>
</dbReference>
<organism evidence="12 13">
    <name type="scientific">Thermanaerosceptrum fracticalcis</name>
    <dbReference type="NCBI Taxonomy" id="1712410"/>
    <lineage>
        <taxon>Bacteria</taxon>
        <taxon>Bacillati</taxon>
        <taxon>Bacillota</taxon>
        <taxon>Clostridia</taxon>
        <taxon>Eubacteriales</taxon>
        <taxon>Peptococcaceae</taxon>
        <taxon>Thermanaerosceptrum</taxon>
    </lineage>
</organism>
<dbReference type="OrthoDB" id="9810298at2"/>
<dbReference type="SUPFAM" id="SSF54782">
    <property type="entry name" value="Porphobilinogen deaminase (hydroxymethylbilane synthase), C-terminal domain"/>
    <property type="match status" value="1"/>
</dbReference>
<comment type="catalytic activity">
    <reaction evidence="8 9">
        <text>4 porphobilinogen + H2O = hydroxymethylbilane + 4 NH4(+)</text>
        <dbReference type="Rhea" id="RHEA:13185"/>
        <dbReference type="ChEBI" id="CHEBI:15377"/>
        <dbReference type="ChEBI" id="CHEBI:28938"/>
        <dbReference type="ChEBI" id="CHEBI:57845"/>
        <dbReference type="ChEBI" id="CHEBI:58126"/>
        <dbReference type="EC" id="2.5.1.61"/>
    </reaction>
</comment>
<comment type="function">
    <text evidence="1 9">Tetrapolymerization of the monopyrrole PBG into the hydroxymethylbilane pre-uroporphyrinogen in several discrete steps.</text>
</comment>
<dbReference type="PIRSF" id="PIRSF001438">
    <property type="entry name" value="4pyrrol_synth_OHMeBilane_synth"/>
    <property type="match status" value="1"/>
</dbReference>
<dbReference type="Gene3D" id="3.40.190.10">
    <property type="entry name" value="Periplasmic binding protein-like II"/>
    <property type="match status" value="2"/>
</dbReference>
<dbReference type="EC" id="2.5.1.61" evidence="9"/>
<dbReference type="Proteomes" id="UP000515847">
    <property type="component" value="Chromosome"/>
</dbReference>
<comment type="subunit">
    <text evidence="5 9">Monomer.</text>
</comment>
<gene>
    <name evidence="9 12" type="primary">hemC</name>
    <name evidence="12" type="ORF">BR63_05925</name>
</gene>
<dbReference type="SUPFAM" id="SSF53850">
    <property type="entry name" value="Periplasmic binding protein-like II"/>
    <property type="match status" value="1"/>
</dbReference>
<keyword evidence="6 9" id="KW-0808">Transferase</keyword>
<evidence type="ECO:0000259" key="11">
    <source>
        <dbReference type="Pfam" id="PF03900"/>
    </source>
</evidence>
<dbReference type="FunFam" id="3.30.160.40:FF:000002">
    <property type="entry name" value="Porphobilinogen deaminase"/>
    <property type="match status" value="1"/>
</dbReference>
<comment type="cofactor">
    <cofactor evidence="9">
        <name>dipyrromethane</name>
        <dbReference type="ChEBI" id="CHEBI:60342"/>
    </cofactor>
    <text evidence="9">Binds 1 dipyrromethane group covalently.</text>
</comment>
<evidence type="ECO:0000259" key="10">
    <source>
        <dbReference type="Pfam" id="PF01379"/>
    </source>
</evidence>
<accession>A0A7G6E1D6</accession>
<comment type="pathway">
    <text evidence="2">Porphyrin-containing compound metabolism; protoporphyrin-IX biosynthesis; coproporphyrinogen-III from 5-aminolevulinate: step 2/4.</text>
</comment>
<dbReference type="FunFam" id="3.40.190.10:FF:000004">
    <property type="entry name" value="Porphobilinogen deaminase"/>
    <property type="match status" value="1"/>
</dbReference>
<dbReference type="InterPro" id="IPR036803">
    <property type="entry name" value="Porphobilinogen_deaminase_C_sf"/>
</dbReference>
<keyword evidence="13" id="KW-1185">Reference proteome</keyword>
<dbReference type="CDD" id="cd13646">
    <property type="entry name" value="PBP2_EcHMBS_like"/>
    <property type="match status" value="1"/>
</dbReference>
<dbReference type="PRINTS" id="PR00151">
    <property type="entry name" value="PORPHBDMNASE"/>
</dbReference>
<dbReference type="AlphaFoldDB" id="A0A7G6E1D6"/>